<evidence type="ECO:0008006" key="2">
    <source>
        <dbReference type="Google" id="ProtNLM"/>
    </source>
</evidence>
<proteinExistence type="predicted"/>
<dbReference type="InterPro" id="IPR023375">
    <property type="entry name" value="ADC_dom_sf"/>
</dbReference>
<sequence>MTVLWAPVRAVLSLLPSPVPGRQKRLRGSHARVDGIPYRMPVDTADASCLMAAFPISAAAAKRLLPGSELHPATIGFGVGVLLITVVDYRKTDIGAYIEYSIAIAVTHGHRPRLPILPLVLQRAVGLGQYVVDLPVSTEVSVKGGKGIWGMPKHQDSLDFRVSEQAVSALYDHDGQTACLVEIARPPRTALPLGLAADNYCTYRGMLMKSTIYFSGAADIAVGRAARGRLVLGGELAQRLAHLKIGRKPIATVWIPKATGVLDDHFESWFLTAPTQHAADAVPMEGLETVVDLGRGEVWPAPPDRSRVPEGV</sequence>
<dbReference type="GO" id="GO:0016829">
    <property type="term" value="F:lyase activity"/>
    <property type="evidence" value="ECO:0007669"/>
    <property type="project" value="InterPro"/>
</dbReference>
<dbReference type="AlphaFoldDB" id="A0A1Y5NVG3"/>
<name>A0A1Y5NVG3_9MICO</name>
<protein>
    <recommendedName>
        <fullName evidence="2">Acetoacetate decarboxylase</fullName>
    </recommendedName>
</protein>
<accession>A0A1Y5NVG3</accession>
<evidence type="ECO:0000313" key="1">
    <source>
        <dbReference type="EMBL" id="SBS70364.1"/>
    </source>
</evidence>
<reference evidence="1" key="1">
    <citation type="submission" date="2016-03" db="EMBL/GenBank/DDBJ databases">
        <authorList>
            <person name="Ploux O."/>
        </authorList>
    </citation>
    <scope>NUCLEOTIDE SEQUENCE</scope>
    <source>
        <strain evidence="1">UC1</strain>
    </source>
</reference>
<organism evidence="1">
    <name type="scientific">uncultured Microbacterium sp</name>
    <dbReference type="NCBI Taxonomy" id="191216"/>
    <lineage>
        <taxon>Bacteria</taxon>
        <taxon>Bacillati</taxon>
        <taxon>Actinomycetota</taxon>
        <taxon>Actinomycetes</taxon>
        <taxon>Micrococcales</taxon>
        <taxon>Microbacteriaceae</taxon>
        <taxon>Microbacterium</taxon>
        <taxon>environmental samples</taxon>
    </lineage>
</organism>
<dbReference type="RefSeq" id="WP_295573047.1">
    <property type="nucleotide sequence ID" value="NZ_FLQR01000001.1"/>
</dbReference>
<gene>
    <name evidence="1" type="ORF">MIPYR_10442</name>
</gene>
<dbReference type="SUPFAM" id="SSF160104">
    <property type="entry name" value="Acetoacetate decarboxylase-like"/>
    <property type="match status" value="1"/>
</dbReference>
<dbReference type="Gene3D" id="2.40.400.10">
    <property type="entry name" value="Acetoacetate decarboxylase-like"/>
    <property type="match status" value="1"/>
</dbReference>
<dbReference type="EMBL" id="FLQR01000001">
    <property type="protein sequence ID" value="SBS70364.1"/>
    <property type="molecule type" value="Genomic_DNA"/>
</dbReference>
<dbReference type="InterPro" id="IPR010451">
    <property type="entry name" value="Acetoacetate_decarboxylase"/>
</dbReference>
<dbReference type="Pfam" id="PF06314">
    <property type="entry name" value="ADC"/>
    <property type="match status" value="1"/>
</dbReference>